<dbReference type="Proteomes" id="UP000799424">
    <property type="component" value="Unassembled WGS sequence"/>
</dbReference>
<dbReference type="EMBL" id="MU006237">
    <property type="protein sequence ID" value="KAF2821451.1"/>
    <property type="molecule type" value="Genomic_DNA"/>
</dbReference>
<sequence>MAKKDLNTPAAATRRSLMATSLGSGSCIRGKSKAAFVILTLMFLGVLDDLDTAQAWNGTLWT</sequence>
<organism evidence="1 2">
    <name type="scientific">Ophiobolus disseminans</name>
    <dbReference type="NCBI Taxonomy" id="1469910"/>
    <lineage>
        <taxon>Eukaryota</taxon>
        <taxon>Fungi</taxon>
        <taxon>Dikarya</taxon>
        <taxon>Ascomycota</taxon>
        <taxon>Pezizomycotina</taxon>
        <taxon>Dothideomycetes</taxon>
        <taxon>Pleosporomycetidae</taxon>
        <taxon>Pleosporales</taxon>
        <taxon>Pleosporineae</taxon>
        <taxon>Phaeosphaeriaceae</taxon>
        <taxon>Ophiobolus</taxon>
    </lineage>
</organism>
<dbReference type="PROSITE" id="PS51257">
    <property type="entry name" value="PROKAR_LIPOPROTEIN"/>
    <property type="match status" value="1"/>
</dbReference>
<evidence type="ECO:0000313" key="1">
    <source>
        <dbReference type="EMBL" id="KAF2821451.1"/>
    </source>
</evidence>
<accession>A0A6A6ZK34</accession>
<gene>
    <name evidence="1" type="ORF">CC86DRAFT_373786</name>
</gene>
<name>A0A6A6ZK34_9PLEO</name>
<evidence type="ECO:0000313" key="2">
    <source>
        <dbReference type="Proteomes" id="UP000799424"/>
    </source>
</evidence>
<reference evidence="1" key="1">
    <citation type="journal article" date="2020" name="Stud. Mycol.">
        <title>101 Dothideomycetes genomes: a test case for predicting lifestyles and emergence of pathogens.</title>
        <authorList>
            <person name="Haridas S."/>
            <person name="Albert R."/>
            <person name="Binder M."/>
            <person name="Bloem J."/>
            <person name="Labutti K."/>
            <person name="Salamov A."/>
            <person name="Andreopoulos B."/>
            <person name="Baker S."/>
            <person name="Barry K."/>
            <person name="Bills G."/>
            <person name="Bluhm B."/>
            <person name="Cannon C."/>
            <person name="Castanera R."/>
            <person name="Culley D."/>
            <person name="Daum C."/>
            <person name="Ezra D."/>
            <person name="Gonzalez J."/>
            <person name="Henrissat B."/>
            <person name="Kuo A."/>
            <person name="Liang C."/>
            <person name="Lipzen A."/>
            <person name="Lutzoni F."/>
            <person name="Magnuson J."/>
            <person name="Mondo S."/>
            <person name="Nolan M."/>
            <person name="Ohm R."/>
            <person name="Pangilinan J."/>
            <person name="Park H.-J."/>
            <person name="Ramirez L."/>
            <person name="Alfaro M."/>
            <person name="Sun H."/>
            <person name="Tritt A."/>
            <person name="Yoshinaga Y."/>
            <person name="Zwiers L.-H."/>
            <person name="Turgeon B."/>
            <person name="Goodwin S."/>
            <person name="Spatafora J."/>
            <person name="Crous P."/>
            <person name="Grigoriev I."/>
        </authorList>
    </citation>
    <scope>NUCLEOTIDE SEQUENCE</scope>
    <source>
        <strain evidence="1">CBS 113818</strain>
    </source>
</reference>
<proteinExistence type="predicted"/>
<protein>
    <submittedName>
        <fullName evidence="1">Uncharacterized protein</fullName>
    </submittedName>
</protein>
<dbReference type="AlphaFoldDB" id="A0A6A6ZK34"/>
<keyword evidence="2" id="KW-1185">Reference proteome</keyword>